<organism evidence="2 3">
    <name type="scientific">Coprobacillus cateniformis</name>
    <dbReference type="NCBI Taxonomy" id="100884"/>
    <lineage>
        <taxon>Bacteria</taxon>
        <taxon>Bacillati</taxon>
        <taxon>Bacillota</taxon>
        <taxon>Erysipelotrichia</taxon>
        <taxon>Erysipelotrichales</taxon>
        <taxon>Coprobacillaceae</taxon>
        <taxon>Coprobacillus</taxon>
    </lineage>
</organism>
<dbReference type="STRING" id="100884.GCA_000269565_00729"/>
<accession>E7GF53</accession>
<reference evidence="2 3" key="1">
    <citation type="submission" date="2010-12" db="EMBL/GenBank/DDBJ databases">
        <title>The Genome Sequence of Coprobacillus sp. strain 29_1.</title>
        <authorList>
            <consortium name="The Broad Institute Genome Sequencing Platform"/>
            <person name="Earl A."/>
            <person name="Ward D."/>
            <person name="Feldgarden M."/>
            <person name="Gevers D."/>
            <person name="Daigneault M."/>
            <person name="Sibley C.D."/>
            <person name="White A."/>
            <person name="Strauss J."/>
            <person name="Allen-Vercoe E."/>
            <person name="Young S.K."/>
            <person name="Zeng Q."/>
            <person name="Gargeya S."/>
            <person name="Fitzgerald M."/>
            <person name="Haas B."/>
            <person name="Abouelleil A."/>
            <person name="Alvarado L."/>
            <person name="Arachchi H.M."/>
            <person name="Berlin A."/>
            <person name="Brown A."/>
            <person name="Chapman S.B."/>
            <person name="Chen Z."/>
            <person name="Dunbar C."/>
            <person name="Freedman E."/>
            <person name="Gearin G."/>
            <person name="Gellesch M."/>
            <person name="Goldberg J."/>
            <person name="Griggs A."/>
            <person name="Gujja S."/>
            <person name="Heilman E."/>
            <person name="Heiman D."/>
            <person name="Howarth C."/>
            <person name="Larson L."/>
            <person name="Lui A."/>
            <person name="MacDonald P.J.P."/>
            <person name="Mehta T."/>
            <person name="Montmayeur A."/>
            <person name="Murphy C."/>
            <person name="Neiman D."/>
            <person name="Pearson M."/>
            <person name="Priest M."/>
            <person name="Roberts A."/>
            <person name="Saif S."/>
            <person name="Shea T."/>
            <person name="Shenoy N."/>
            <person name="Sisk P."/>
            <person name="Stolte C."/>
            <person name="Sykes S."/>
            <person name="White J."/>
            <person name="Yandava C."/>
            <person name="Nusbaum C."/>
            <person name="Birren B."/>
        </authorList>
    </citation>
    <scope>NUCLEOTIDE SEQUENCE [LARGE SCALE GENOMIC DNA]</scope>
    <source>
        <strain evidence="2 3">29_1</strain>
    </source>
</reference>
<dbReference type="Gene3D" id="1.10.3210.10">
    <property type="entry name" value="Hypothetical protein af1432"/>
    <property type="match status" value="1"/>
</dbReference>
<dbReference type="OrthoDB" id="1767989at2"/>
<sequence length="149" mass="17464">MNHFDQLKHIFYQNIEKECFGTSKEKAYFHSLSVCHLCQKIALERHLNIQIASIMGLFHDYSQFINHTSFHHAKISSEMTHQLLLETDMDEEDIVIIVNAIAKHSNKDCIDDDYSELLKDADVLAQYLAEPDIIFDKHSQERLKKYLPK</sequence>
<dbReference type="InterPro" id="IPR006674">
    <property type="entry name" value="HD_domain"/>
</dbReference>
<protein>
    <recommendedName>
        <fullName evidence="1">HD domain-containing protein</fullName>
    </recommendedName>
</protein>
<dbReference type="EMBL" id="ADKX01000048">
    <property type="protein sequence ID" value="EFW03332.1"/>
    <property type="molecule type" value="Genomic_DNA"/>
</dbReference>
<feature type="domain" description="HD" evidence="1">
    <location>
        <begin position="29"/>
        <end position="125"/>
    </location>
</feature>
<dbReference type="Proteomes" id="UP000003157">
    <property type="component" value="Unassembled WGS sequence"/>
</dbReference>
<evidence type="ECO:0000313" key="3">
    <source>
        <dbReference type="Proteomes" id="UP000003157"/>
    </source>
</evidence>
<dbReference type="GeneID" id="78228625"/>
<dbReference type="Pfam" id="PF01966">
    <property type="entry name" value="HD"/>
    <property type="match status" value="1"/>
</dbReference>
<dbReference type="SUPFAM" id="SSF109604">
    <property type="entry name" value="HD-domain/PDEase-like"/>
    <property type="match status" value="1"/>
</dbReference>
<dbReference type="eggNOG" id="ENOG503261C">
    <property type="taxonomic scope" value="Bacteria"/>
</dbReference>
<gene>
    <name evidence="2" type="ORF">HMPREF9488_03396</name>
</gene>
<dbReference type="HOGENOM" id="CLU_136682_0_0_9"/>
<evidence type="ECO:0000313" key="2">
    <source>
        <dbReference type="EMBL" id="EFW03332.1"/>
    </source>
</evidence>
<dbReference type="AlphaFoldDB" id="E7GF53"/>
<comment type="caution">
    <text evidence="2">The sequence shown here is derived from an EMBL/GenBank/DDBJ whole genome shotgun (WGS) entry which is preliminary data.</text>
</comment>
<keyword evidence="3" id="KW-1185">Reference proteome</keyword>
<name>E7GF53_9FIRM</name>
<proteinExistence type="predicted"/>
<evidence type="ECO:0000259" key="1">
    <source>
        <dbReference type="Pfam" id="PF01966"/>
    </source>
</evidence>
<dbReference type="RefSeq" id="WP_008790478.1">
    <property type="nucleotide sequence ID" value="NZ_AKCB01000001.1"/>
</dbReference>